<dbReference type="Proteomes" id="UP000215086">
    <property type="component" value="Chromosome"/>
</dbReference>
<dbReference type="PANTHER" id="PTHR43781">
    <property type="entry name" value="SACCHAROPINE DEHYDROGENASE"/>
    <property type="match status" value="1"/>
</dbReference>
<protein>
    <submittedName>
        <fullName evidence="2">INTEGRAL MEMBRANE PROTEIN (Rhomboid family)</fullName>
    </submittedName>
</protein>
<sequence length="383" mass="41453">MSAFMNWMIYGATGYTGQRIAREAVKCGLRPILAGRNPQRLASLAQQLDCPTRVFDLSSVERILPNIADCRCVLNCAGPFAETAPSLVSACLRTGCHYLDITGEIDVIESIAARHEEAVCRDVVLIPAVGFDVVPTDALAVHLKKALPEASTLLLAFTSTGSLSPGTARTMWQVIQKGGRIRKNGRLRSVPLAWKSQRIPFPSGRRWAALVPWGDVASAWYSTGIPNIEVYLAMPRSAIAVLKLAQPMISRLASASSGADVEKLIRAILRLPPAGAGNSIDGLRSPNVRLLRHVELWGCVRDSQRRSITGTMITPDGYDFTVAVALGAVQRVLKEEIAPGFATPSQAFGMNFALELPGVTLHIEKSHSRVHREPSCEVTQVVT</sequence>
<dbReference type="AlphaFoldDB" id="A0A286RH42"/>
<dbReference type="Pfam" id="PF03435">
    <property type="entry name" value="Sacchrp_dh_NADP"/>
    <property type="match status" value="1"/>
</dbReference>
<dbReference type="RefSeq" id="WP_157732021.1">
    <property type="nucleotide sequence ID" value="NZ_CP018477.1"/>
</dbReference>
<evidence type="ECO:0000259" key="1">
    <source>
        <dbReference type="Pfam" id="PF03435"/>
    </source>
</evidence>
<dbReference type="OrthoDB" id="4420885at2"/>
<proteinExistence type="predicted"/>
<dbReference type="InterPro" id="IPR036291">
    <property type="entry name" value="NAD(P)-bd_dom_sf"/>
</dbReference>
<accession>A0A286RH42</accession>
<dbReference type="SUPFAM" id="SSF51735">
    <property type="entry name" value="NAD(P)-binding Rossmann-fold domains"/>
    <property type="match status" value="1"/>
</dbReference>
<dbReference type="PANTHER" id="PTHR43781:SF1">
    <property type="entry name" value="SACCHAROPINE DEHYDROGENASE"/>
    <property type="match status" value="1"/>
</dbReference>
<evidence type="ECO:0000313" key="2">
    <source>
        <dbReference type="EMBL" id="ASV75270.1"/>
    </source>
</evidence>
<keyword evidence="3" id="KW-1185">Reference proteome</keyword>
<dbReference type="EMBL" id="CP018477">
    <property type="protein sequence ID" value="ASV75270.1"/>
    <property type="molecule type" value="Genomic_DNA"/>
</dbReference>
<dbReference type="KEGG" id="ttf:THTE_2668"/>
<dbReference type="InterPro" id="IPR005097">
    <property type="entry name" value="Sacchrp_dh_NADP-bd"/>
</dbReference>
<organism evidence="2 3">
    <name type="scientific">Thermogutta terrifontis</name>
    <dbReference type="NCBI Taxonomy" id="1331910"/>
    <lineage>
        <taxon>Bacteria</taxon>
        <taxon>Pseudomonadati</taxon>
        <taxon>Planctomycetota</taxon>
        <taxon>Planctomycetia</taxon>
        <taxon>Pirellulales</taxon>
        <taxon>Thermoguttaceae</taxon>
        <taxon>Thermogutta</taxon>
    </lineage>
</organism>
<evidence type="ECO:0000313" key="3">
    <source>
        <dbReference type="Proteomes" id="UP000215086"/>
    </source>
</evidence>
<dbReference type="Gene3D" id="3.40.50.720">
    <property type="entry name" value="NAD(P)-binding Rossmann-like Domain"/>
    <property type="match status" value="1"/>
</dbReference>
<name>A0A286RH42_9BACT</name>
<feature type="domain" description="Saccharopine dehydrogenase NADP binding" evidence="1">
    <location>
        <begin position="8"/>
        <end position="103"/>
    </location>
</feature>
<reference evidence="2 3" key="1">
    <citation type="journal article" name="Front. Microbiol.">
        <title>Sugar Metabolism of the First Thermophilic Planctomycete Thermogutta terrifontis: Comparative Genomic and Transcriptomic Approaches.</title>
        <authorList>
            <person name="Elcheninov A.G."/>
            <person name="Menzel P."/>
            <person name="Gudbergsdottir S.R."/>
            <person name="Slesarev A.I."/>
            <person name="Kadnikov V.V."/>
            <person name="Krogh A."/>
            <person name="Bonch-Osmolovskaya E.A."/>
            <person name="Peng X."/>
            <person name="Kublanov I.V."/>
        </authorList>
    </citation>
    <scope>NUCLEOTIDE SEQUENCE [LARGE SCALE GENOMIC DNA]</scope>
    <source>
        <strain evidence="2 3">R1</strain>
    </source>
</reference>
<gene>
    <name evidence="2" type="ORF">THTE_2668</name>
</gene>